<reference evidence="1" key="1">
    <citation type="submission" date="2016-02" db="EMBL/GenBank/DDBJ databases">
        <title>BD-12 biosynthetic gene cluster.</title>
        <authorList>
            <person name="Maruyama C."/>
            <person name="Niikura H."/>
            <person name="Izumikawa M."/>
            <person name="Hashimoto J."/>
            <person name="Shin-ya K."/>
            <person name="Komatsu M."/>
            <person name="Ikeda H."/>
            <person name="Kuroda M."/>
            <person name="Sekizuka T."/>
            <person name="Ishikawa J."/>
            <person name="Hamano Y."/>
        </authorList>
    </citation>
    <scope>NUCLEOTIDE SEQUENCE</scope>
    <source>
        <strain evidence="1">NBRC 13826</strain>
    </source>
</reference>
<dbReference type="AlphaFoldDB" id="A0A125SZD3"/>
<dbReference type="Pfam" id="PF13489">
    <property type="entry name" value="Methyltransf_23"/>
    <property type="match status" value="1"/>
</dbReference>
<dbReference type="CDD" id="cd02440">
    <property type="entry name" value="AdoMet_MTases"/>
    <property type="match status" value="1"/>
</dbReference>
<dbReference type="PANTHER" id="PTHR43464:SF75">
    <property type="entry name" value="METHYLTRANSFERASE TYPE 11"/>
    <property type="match status" value="1"/>
</dbReference>
<dbReference type="PANTHER" id="PTHR43464">
    <property type="entry name" value="METHYLTRANSFERASE"/>
    <property type="match status" value="1"/>
</dbReference>
<dbReference type="Gene3D" id="3.40.50.150">
    <property type="entry name" value="Vaccinia Virus protein VP39"/>
    <property type="match status" value="1"/>
</dbReference>
<keyword evidence="1" id="KW-0808">Transferase</keyword>
<proteinExistence type="predicted"/>
<dbReference type="InterPro" id="IPR029063">
    <property type="entry name" value="SAM-dependent_MTases_sf"/>
</dbReference>
<dbReference type="OrthoDB" id="279734at2"/>
<dbReference type="RefSeq" id="WP_069885203.1">
    <property type="nucleotide sequence ID" value="NZ_BDGW01000038.1"/>
</dbReference>
<accession>A0A125SZD3</accession>
<protein>
    <submittedName>
        <fullName evidence="1">Methyltransferase</fullName>
    </submittedName>
</protein>
<dbReference type="SUPFAM" id="SSF53335">
    <property type="entry name" value="S-adenosyl-L-methionine-dependent methyltransferases"/>
    <property type="match status" value="1"/>
</dbReference>
<keyword evidence="1" id="KW-0489">Methyltransferase</keyword>
<organism evidence="1">
    <name type="scientific">Streptomyces luteocolor</name>
    <dbReference type="NCBI Taxonomy" id="285500"/>
    <lineage>
        <taxon>Bacteria</taxon>
        <taxon>Bacillati</taxon>
        <taxon>Actinomycetota</taxon>
        <taxon>Actinomycetes</taxon>
        <taxon>Kitasatosporales</taxon>
        <taxon>Streptomycetaceae</taxon>
        <taxon>Streptomyces</taxon>
    </lineage>
</organism>
<sequence length="239" mass="26516">MPIAYAHWAGTYELFEGETARETWRLGIAAELAKLVEGPARVLDLGAGTGVGARVLGELLPQLDVTSLDRSAEMLDRGEVPKDRQVVADMAGFRAGEGYDFVVSGFDALNYLPPSDLASCLSCAADALRPGGHMVFDYSSRKVLKSDWGALEYENEKDGHTLHRRHHWESAFDRSRTVLTLRRGAETLWHETHLQYVMDPFTLEETARGHGLRTVSVRDIDGDAYSPAHTTHVYVLCKD</sequence>
<dbReference type="EMBL" id="LC122485">
    <property type="protein sequence ID" value="BAU50937.1"/>
    <property type="molecule type" value="Genomic_DNA"/>
</dbReference>
<dbReference type="GO" id="GO:0008168">
    <property type="term" value="F:methyltransferase activity"/>
    <property type="evidence" value="ECO:0007669"/>
    <property type="project" value="UniProtKB-KW"/>
</dbReference>
<name>A0A125SZD3_9ACTN</name>
<dbReference type="Gene3D" id="2.20.25.110">
    <property type="entry name" value="S-adenosyl-L-methionine-dependent methyltransferases"/>
    <property type="match status" value="1"/>
</dbReference>
<evidence type="ECO:0000313" key="1">
    <source>
        <dbReference type="EMBL" id="BAU50937.1"/>
    </source>
</evidence>
<dbReference type="GO" id="GO:0032259">
    <property type="term" value="P:methylation"/>
    <property type="evidence" value="ECO:0007669"/>
    <property type="project" value="UniProtKB-KW"/>
</dbReference>